<evidence type="ECO:0000313" key="1">
    <source>
        <dbReference type="EMBL" id="EKX34891.1"/>
    </source>
</evidence>
<evidence type="ECO:0000313" key="2">
    <source>
        <dbReference type="EMBL" id="EKX36176.1"/>
    </source>
</evidence>
<dbReference type="GeneID" id="17292908"/>
<organism evidence="2">
    <name type="scientific">Guillardia theta (strain CCMP2712)</name>
    <name type="common">Cryptophyte</name>
    <dbReference type="NCBI Taxonomy" id="905079"/>
    <lineage>
        <taxon>Eukaryota</taxon>
        <taxon>Cryptophyceae</taxon>
        <taxon>Pyrenomonadales</taxon>
        <taxon>Geminigeraceae</taxon>
        <taxon>Guillardia</taxon>
    </lineage>
</organism>
<dbReference type="RefSeq" id="XP_005821871.1">
    <property type="nucleotide sequence ID" value="XM_005821814.1"/>
</dbReference>
<dbReference type="Proteomes" id="UP000011087">
    <property type="component" value="Unassembled WGS sequence"/>
</dbReference>
<dbReference type="EnsemblProtists" id="EKX34891">
    <property type="protein sequence ID" value="EKX34891"/>
    <property type="gene ID" value="GUITHDRAFT_118932"/>
</dbReference>
<dbReference type="HOGENOM" id="CLU_1491750_0_0_1"/>
<accession>L1IIW3</accession>
<gene>
    <name evidence="2" type="ORF">GUITHDRAFT_117694</name>
    <name evidence="1" type="ORF">GUITHDRAFT_118932</name>
</gene>
<dbReference type="PaxDb" id="55529-EKX34891"/>
<protein>
    <submittedName>
        <fullName evidence="2 3">Uncharacterized protein</fullName>
    </submittedName>
</protein>
<sequence>MPSPEHRPEVRAMAIELTPYQSIMIHGWSRPSSVLAWKHVVASEALTWQFLRSLGLSPEKLKTLQPSPEEWVRHGNVQLPMVTDMLCFPVHPILHLRADISELWQLKLPSHLLEAMGVTYAQLVDIGMTKQIMARWSFSLHRWRSLGFTEDDLQGWSERDCVQVFHLSLQQTQAELRKPIK</sequence>
<dbReference type="KEGG" id="gtt:GUITHDRAFT_117694"/>
<dbReference type="AlphaFoldDB" id="L1IIW3"/>
<dbReference type="EMBL" id="JH993078">
    <property type="protein sequence ID" value="EKX36176.1"/>
    <property type="molecule type" value="Genomic_DNA"/>
</dbReference>
<dbReference type="GeneID" id="17291653"/>
<evidence type="ECO:0000313" key="3">
    <source>
        <dbReference type="EnsemblProtists" id="EKX34891"/>
    </source>
</evidence>
<evidence type="ECO:0000313" key="4">
    <source>
        <dbReference type="EnsemblProtists" id="EKX36176"/>
    </source>
</evidence>
<keyword evidence="5" id="KW-1185">Reference proteome</keyword>
<dbReference type="KEGG" id="gtt:GUITHDRAFT_118932"/>
<dbReference type="EMBL" id="JH993101">
    <property type="protein sequence ID" value="EKX34891.1"/>
    <property type="molecule type" value="Genomic_DNA"/>
</dbReference>
<reference evidence="5" key="2">
    <citation type="submission" date="2012-11" db="EMBL/GenBank/DDBJ databases">
        <authorList>
            <person name="Kuo A."/>
            <person name="Curtis B.A."/>
            <person name="Tanifuji G."/>
            <person name="Burki F."/>
            <person name="Gruber A."/>
            <person name="Irimia M."/>
            <person name="Maruyama S."/>
            <person name="Arias M.C."/>
            <person name="Ball S.G."/>
            <person name="Gile G.H."/>
            <person name="Hirakawa Y."/>
            <person name="Hopkins J.F."/>
            <person name="Rensing S.A."/>
            <person name="Schmutz J."/>
            <person name="Symeonidi A."/>
            <person name="Elias M."/>
            <person name="Eveleigh R.J."/>
            <person name="Herman E.K."/>
            <person name="Klute M.J."/>
            <person name="Nakayama T."/>
            <person name="Obornik M."/>
            <person name="Reyes-Prieto A."/>
            <person name="Armbrust E.V."/>
            <person name="Aves S.J."/>
            <person name="Beiko R.G."/>
            <person name="Coutinho P."/>
            <person name="Dacks J.B."/>
            <person name="Durnford D.G."/>
            <person name="Fast N.M."/>
            <person name="Green B.R."/>
            <person name="Grisdale C."/>
            <person name="Hempe F."/>
            <person name="Henrissat B."/>
            <person name="Hoppner M.P."/>
            <person name="Ishida K.-I."/>
            <person name="Kim E."/>
            <person name="Koreny L."/>
            <person name="Kroth P.G."/>
            <person name="Liu Y."/>
            <person name="Malik S.-B."/>
            <person name="Maier U.G."/>
            <person name="McRose D."/>
            <person name="Mock T."/>
            <person name="Neilson J.A."/>
            <person name="Onodera N.T."/>
            <person name="Poole A.M."/>
            <person name="Pritham E.J."/>
            <person name="Richards T.A."/>
            <person name="Rocap G."/>
            <person name="Roy S.W."/>
            <person name="Sarai C."/>
            <person name="Schaack S."/>
            <person name="Shirato S."/>
            <person name="Slamovits C.H."/>
            <person name="Spencer D.F."/>
            <person name="Suzuki S."/>
            <person name="Worden A.Z."/>
            <person name="Zauner S."/>
            <person name="Barry K."/>
            <person name="Bell C."/>
            <person name="Bharti A.K."/>
            <person name="Crow J.A."/>
            <person name="Grimwood J."/>
            <person name="Kramer R."/>
            <person name="Lindquist E."/>
            <person name="Lucas S."/>
            <person name="Salamov A."/>
            <person name="McFadden G.I."/>
            <person name="Lane C.E."/>
            <person name="Keeling P.J."/>
            <person name="Gray M.W."/>
            <person name="Grigoriev I.V."/>
            <person name="Archibald J.M."/>
        </authorList>
    </citation>
    <scope>NUCLEOTIDE SEQUENCE</scope>
    <source>
        <strain evidence="5">CCMP2712</strain>
    </source>
</reference>
<evidence type="ECO:0000313" key="5">
    <source>
        <dbReference type="Proteomes" id="UP000011087"/>
    </source>
</evidence>
<reference evidence="2 5" key="1">
    <citation type="journal article" date="2012" name="Nature">
        <title>Algal genomes reveal evolutionary mosaicism and the fate of nucleomorphs.</title>
        <authorList>
            <consortium name="DOE Joint Genome Institute"/>
            <person name="Curtis B.A."/>
            <person name="Tanifuji G."/>
            <person name="Burki F."/>
            <person name="Gruber A."/>
            <person name="Irimia M."/>
            <person name="Maruyama S."/>
            <person name="Arias M.C."/>
            <person name="Ball S.G."/>
            <person name="Gile G.H."/>
            <person name="Hirakawa Y."/>
            <person name="Hopkins J.F."/>
            <person name="Kuo A."/>
            <person name="Rensing S.A."/>
            <person name="Schmutz J."/>
            <person name="Symeonidi A."/>
            <person name="Elias M."/>
            <person name="Eveleigh R.J."/>
            <person name="Herman E.K."/>
            <person name="Klute M.J."/>
            <person name="Nakayama T."/>
            <person name="Obornik M."/>
            <person name="Reyes-Prieto A."/>
            <person name="Armbrust E.V."/>
            <person name="Aves S.J."/>
            <person name="Beiko R.G."/>
            <person name="Coutinho P."/>
            <person name="Dacks J.B."/>
            <person name="Durnford D.G."/>
            <person name="Fast N.M."/>
            <person name="Green B.R."/>
            <person name="Grisdale C.J."/>
            <person name="Hempel F."/>
            <person name="Henrissat B."/>
            <person name="Hoppner M.P."/>
            <person name="Ishida K."/>
            <person name="Kim E."/>
            <person name="Koreny L."/>
            <person name="Kroth P.G."/>
            <person name="Liu Y."/>
            <person name="Malik S.B."/>
            <person name="Maier U.G."/>
            <person name="McRose D."/>
            <person name="Mock T."/>
            <person name="Neilson J.A."/>
            <person name="Onodera N.T."/>
            <person name="Poole A.M."/>
            <person name="Pritham E.J."/>
            <person name="Richards T.A."/>
            <person name="Rocap G."/>
            <person name="Roy S.W."/>
            <person name="Sarai C."/>
            <person name="Schaack S."/>
            <person name="Shirato S."/>
            <person name="Slamovits C.H."/>
            <person name="Spencer D.F."/>
            <person name="Suzuki S."/>
            <person name="Worden A.Z."/>
            <person name="Zauner S."/>
            <person name="Barry K."/>
            <person name="Bell C."/>
            <person name="Bharti A.K."/>
            <person name="Crow J.A."/>
            <person name="Grimwood J."/>
            <person name="Kramer R."/>
            <person name="Lindquist E."/>
            <person name="Lucas S."/>
            <person name="Salamov A."/>
            <person name="McFadden G.I."/>
            <person name="Lane C.E."/>
            <person name="Keeling P.J."/>
            <person name="Gray M.W."/>
            <person name="Grigoriev I.V."/>
            <person name="Archibald J.M."/>
        </authorList>
    </citation>
    <scope>NUCLEOTIDE SEQUENCE</scope>
    <source>
        <strain evidence="2 5">CCMP2712</strain>
    </source>
</reference>
<name>L1IIW3_GUITC</name>
<proteinExistence type="predicted"/>
<dbReference type="EnsemblProtists" id="EKX36176">
    <property type="protein sequence ID" value="EKX36176"/>
    <property type="gene ID" value="GUITHDRAFT_117694"/>
</dbReference>
<dbReference type="RefSeq" id="XP_005823156.1">
    <property type="nucleotide sequence ID" value="XM_005823099.1"/>
</dbReference>
<reference evidence="4" key="3">
    <citation type="submission" date="2016-03" db="UniProtKB">
        <authorList>
            <consortium name="EnsemblProtists"/>
        </authorList>
    </citation>
    <scope>IDENTIFICATION</scope>
</reference>